<keyword evidence="9" id="KW-0442">Lipid degradation</keyword>
<gene>
    <name evidence="16" type="ORF">SPIL2461_LOCUS22757</name>
</gene>
<dbReference type="AlphaFoldDB" id="A0A812YCR9"/>
<evidence type="ECO:0000256" key="6">
    <source>
        <dbReference type="ARBA" id="ARBA00022723"/>
    </source>
</evidence>
<evidence type="ECO:0000256" key="1">
    <source>
        <dbReference type="ARBA" id="ARBA00001913"/>
    </source>
</evidence>
<evidence type="ECO:0000256" key="5">
    <source>
        <dbReference type="ARBA" id="ARBA00022692"/>
    </source>
</evidence>
<dbReference type="InterPro" id="IPR013083">
    <property type="entry name" value="Znf_RING/FYVE/PHD"/>
</dbReference>
<evidence type="ECO:0000256" key="9">
    <source>
        <dbReference type="ARBA" id="ARBA00022963"/>
    </source>
</evidence>
<dbReference type="PANTHER" id="PTHR45792">
    <property type="entry name" value="DIACYLGLYCEROL LIPASE HOMOLOG-RELATED"/>
    <property type="match status" value="1"/>
</dbReference>
<evidence type="ECO:0000313" key="17">
    <source>
        <dbReference type="Proteomes" id="UP000649617"/>
    </source>
</evidence>
<dbReference type="GO" id="GO:0016298">
    <property type="term" value="F:lipase activity"/>
    <property type="evidence" value="ECO:0007669"/>
    <property type="project" value="TreeGrafter"/>
</dbReference>
<dbReference type="OrthoDB" id="70570at2759"/>
<dbReference type="PANTHER" id="PTHR45792:SF8">
    <property type="entry name" value="DIACYLGLYCEROL LIPASE-ALPHA"/>
    <property type="match status" value="1"/>
</dbReference>
<dbReference type="InterPro" id="IPR002921">
    <property type="entry name" value="Fungal_lipase-type"/>
</dbReference>
<comment type="catalytic activity">
    <reaction evidence="13">
        <text>a 1,2-diacyl-sn-glycerol + H2O = a 2-acylglycerol + a fatty acid + H(+)</text>
        <dbReference type="Rhea" id="RHEA:33275"/>
        <dbReference type="ChEBI" id="CHEBI:15377"/>
        <dbReference type="ChEBI" id="CHEBI:15378"/>
        <dbReference type="ChEBI" id="CHEBI:17389"/>
        <dbReference type="ChEBI" id="CHEBI:17815"/>
        <dbReference type="ChEBI" id="CHEBI:28868"/>
        <dbReference type="EC" id="3.1.1.116"/>
    </reaction>
    <physiologicalReaction direction="left-to-right" evidence="13">
        <dbReference type="Rhea" id="RHEA:33276"/>
    </physiologicalReaction>
</comment>
<dbReference type="GO" id="GO:0016042">
    <property type="term" value="P:lipid catabolic process"/>
    <property type="evidence" value="ECO:0007669"/>
    <property type="project" value="UniProtKB-KW"/>
</dbReference>
<dbReference type="EMBL" id="CAJNIZ010047615">
    <property type="protein sequence ID" value="CAE7771860.1"/>
    <property type="molecule type" value="Genomic_DNA"/>
</dbReference>
<dbReference type="SUPFAM" id="SSF53474">
    <property type="entry name" value="alpha/beta-Hydrolases"/>
    <property type="match status" value="1"/>
</dbReference>
<dbReference type="CDD" id="cd00065">
    <property type="entry name" value="FYVE_like_SF"/>
    <property type="match status" value="1"/>
</dbReference>
<evidence type="ECO:0000256" key="8">
    <source>
        <dbReference type="ARBA" id="ARBA00022837"/>
    </source>
</evidence>
<keyword evidence="5" id="KW-0812">Transmembrane</keyword>
<name>A0A812YCR9_SYMPI</name>
<dbReference type="InterPro" id="IPR052214">
    <property type="entry name" value="DAG_Lipase-Related"/>
</dbReference>
<evidence type="ECO:0000259" key="15">
    <source>
        <dbReference type="Pfam" id="PF01764"/>
    </source>
</evidence>
<keyword evidence="3" id="KW-1003">Cell membrane</keyword>
<dbReference type="GO" id="GO:0005886">
    <property type="term" value="C:plasma membrane"/>
    <property type="evidence" value="ECO:0007669"/>
    <property type="project" value="UniProtKB-SubCell"/>
</dbReference>
<evidence type="ECO:0000256" key="7">
    <source>
        <dbReference type="ARBA" id="ARBA00022801"/>
    </source>
</evidence>
<proteinExistence type="predicted"/>
<dbReference type="EC" id="3.1.1.116" evidence="14"/>
<evidence type="ECO:0000256" key="10">
    <source>
        <dbReference type="ARBA" id="ARBA00022989"/>
    </source>
</evidence>
<protein>
    <recommendedName>
        <fullName evidence="14">sn-1-specific diacylglycerol lipase</fullName>
        <ecNumber evidence="14">3.1.1.116</ecNumber>
    </recommendedName>
</protein>
<dbReference type="Gene3D" id="3.40.50.1820">
    <property type="entry name" value="alpha/beta hydrolase"/>
    <property type="match status" value="1"/>
</dbReference>
<feature type="non-terminal residue" evidence="16">
    <location>
        <position position="618"/>
    </location>
</feature>
<dbReference type="Gene3D" id="3.30.40.10">
    <property type="entry name" value="Zinc/RING finger domain, C3HC4 (zinc finger)"/>
    <property type="match status" value="1"/>
</dbReference>
<feature type="domain" description="Fungal lipase-type" evidence="15">
    <location>
        <begin position="237"/>
        <end position="377"/>
    </location>
</feature>
<evidence type="ECO:0000256" key="4">
    <source>
        <dbReference type="ARBA" id="ARBA00022553"/>
    </source>
</evidence>
<organism evidence="16 17">
    <name type="scientific">Symbiodinium pilosum</name>
    <name type="common">Dinoflagellate</name>
    <dbReference type="NCBI Taxonomy" id="2952"/>
    <lineage>
        <taxon>Eukaryota</taxon>
        <taxon>Sar</taxon>
        <taxon>Alveolata</taxon>
        <taxon>Dinophyceae</taxon>
        <taxon>Suessiales</taxon>
        <taxon>Symbiodiniaceae</taxon>
        <taxon>Symbiodinium</taxon>
    </lineage>
</organism>
<keyword evidence="10" id="KW-1133">Transmembrane helix</keyword>
<keyword evidence="6" id="KW-0479">Metal-binding</keyword>
<dbReference type="Pfam" id="PF01764">
    <property type="entry name" value="Lipase_3"/>
    <property type="match status" value="1"/>
</dbReference>
<keyword evidence="11" id="KW-0443">Lipid metabolism</keyword>
<keyword evidence="12" id="KW-0472">Membrane</keyword>
<comment type="caution">
    <text evidence="16">The sequence shown here is derived from an EMBL/GenBank/DDBJ whole genome shotgun (WGS) entry which is preliminary data.</text>
</comment>
<dbReference type="InterPro" id="IPR029058">
    <property type="entry name" value="AB_hydrolase_fold"/>
</dbReference>
<dbReference type="Proteomes" id="UP000649617">
    <property type="component" value="Unassembled WGS sequence"/>
</dbReference>
<evidence type="ECO:0000256" key="2">
    <source>
        <dbReference type="ARBA" id="ARBA00004651"/>
    </source>
</evidence>
<dbReference type="GO" id="GO:0046872">
    <property type="term" value="F:metal ion binding"/>
    <property type="evidence" value="ECO:0007669"/>
    <property type="project" value="UniProtKB-KW"/>
</dbReference>
<accession>A0A812YCR9</accession>
<evidence type="ECO:0000313" key="16">
    <source>
        <dbReference type="EMBL" id="CAE7771860.1"/>
    </source>
</evidence>
<comment type="cofactor">
    <cofactor evidence="1">
        <name>Ca(2+)</name>
        <dbReference type="ChEBI" id="CHEBI:29108"/>
    </cofactor>
</comment>
<evidence type="ECO:0000256" key="3">
    <source>
        <dbReference type="ARBA" id="ARBA00022475"/>
    </source>
</evidence>
<reference evidence="16" key="1">
    <citation type="submission" date="2021-02" db="EMBL/GenBank/DDBJ databases">
        <authorList>
            <person name="Dougan E. K."/>
            <person name="Rhodes N."/>
            <person name="Thang M."/>
            <person name="Chan C."/>
        </authorList>
    </citation>
    <scope>NUCLEOTIDE SEQUENCE</scope>
</reference>
<keyword evidence="7" id="KW-0378">Hydrolase</keyword>
<keyword evidence="4" id="KW-0597">Phosphoprotein</keyword>
<evidence type="ECO:0000256" key="14">
    <source>
        <dbReference type="ARBA" id="ARBA00026104"/>
    </source>
</evidence>
<evidence type="ECO:0000256" key="13">
    <source>
        <dbReference type="ARBA" id="ARBA00024531"/>
    </source>
</evidence>
<keyword evidence="17" id="KW-1185">Reference proteome</keyword>
<sequence>LSDKEERVCKDCLPIAAARVLARSVATSVIDTACKYADHCLRVSAFLEDPEAIPLYEANNVDTVQEKLWRAGGFAVEGARRAAPLLSLPWALGVRAVDVVWNYGQYGILGFLLREEIMQGIKTLLSFSSALQDIPPKDLLVGILYLSAEQRKAMRDAPEENRRLAGQTGKPVPPELLEALIGMALIGTYAPYHDTPYEVQRFALQQDWRLVTERLGDSWKHRPAWALFISEHRTAALSIRGTDVEQSCGGDLFTDFDAVPAKYETSDGSATLMAHSGVLAAAVALEVELRPTLRKLATAGYRIVLTGHSLGGGVAALLTWLLRHGTGGERLPPGFEGQALGIGYATPSIVDWKTAQEMKPFFTSVVNSMDIVPRLSNGTLTHLSSEIRACAEESGAALDEDVQHYVERLTSVWAPRFRDGTPLRDLPSALREHNHSHEPGEVCMSETAEGAGKATEDLQLASDMYVPGNVVWIHRVCGHLEAAVVPCGIKPLRRLVLDKRMFVDHTAQAIHQALLAVQSRRSMSSQVSWQRFADAGERCPCCGSRYEWLNTARSGKMRCHAMTNCRLCGLVVCLGCATARRSIPELCIESARICDRCAWRCDSGSLQSLPEIFQSVAQ</sequence>
<comment type="subcellular location">
    <subcellularLocation>
        <location evidence="2">Cell membrane</location>
        <topology evidence="2">Multi-pass membrane protein</topology>
    </subcellularLocation>
</comment>
<keyword evidence="8" id="KW-0106">Calcium</keyword>
<evidence type="ECO:0000256" key="11">
    <source>
        <dbReference type="ARBA" id="ARBA00023098"/>
    </source>
</evidence>
<evidence type="ECO:0000256" key="12">
    <source>
        <dbReference type="ARBA" id="ARBA00023136"/>
    </source>
</evidence>
<dbReference type="CDD" id="cd00519">
    <property type="entry name" value="Lipase_3"/>
    <property type="match status" value="1"/>
</dbReference>